<accession>A0A8D8BK60</accession>
<proteinExistence type="predicted"/>
<evidence type="ECO:0000313" key="1">
    <source>
        <dbReference type="EMBL" id="CAG6473106.1"/>
    </source>
</evidence>
<dbReference type="EMBL" id="HBUE01072073">
    <property type="protein sequence ID" value="CAG6473106.1"/>
    <property type="molecule type" value="Transcribed_RNA"/>
</dbReference>
<protein>
    <submittedName>
        <fullName evidence="1">(northern house mosquito) hypothetical protein</fullName>
    </submittedName>
</protein>
<organism evidence="1">
    <name type="scientific">Culex pipiens</name>
    <name type="common">House mosquito</name>
    <dbReference type="NCBI Taxonomy" id="7175"/>
    <lineage>
        <taxon>Eukaryota</taxon>
        <taxon>Metazoa</taxon>
        <taxon>Ecdysozoa</taxon>
        <taxon>Arthropoda</taxon>
        <taxon>Hexapoda</taxon>
        <taxon>Insecta</taxon>
        <taxon>Pterygota</taxon>
        <taxon>Neoptera</taxon>
        <taxon>Endopterygota</taxon>
        <taxon>Diptera</taxon>
        <taxon>Nematocera</taxon>
        <taxon>Culicoidea</taxon>
        <taxon>Culicidae</taxon>
        <taxon>Culicinae</taxon>
        <taxon>Culicini</taxon>
        <taxon>Culex</taxon>
        <taxon>Culex</taxon>
    </lineage>
</organism>
<reference evidence="1" key="1">
    <citation type="submission" date="2021-05" db="EMBL/GenBank/DDBJ databases">
        <authorList>
            <person name="Alioto T."/>
            <person name="Alioto T."/>
            <person name="Gomez Garrido J."/>
        </authorList>
    </citation>
    <scope>NUCLEOTIDE SEQUENCE</scope>
</reference>
<dbReference type="AlphaFoldDB" id="A0A8D8BK60"/>
<name>A0A8D8BK60_CULPI</name>
<sequence length="113" mass="13398">MCCPTEWRTSAARRSFCRKVNANGRLSSRRLSTRTRTAKPIGENSWRTWIPVILGMPSRKHRHCSVWRTRTPIDCLPCQRLSQNRQFLSHQRWSTQRKVFTMSSKQHQQEIGM</sequence>